<dbReference type="EMBL" id="JAODUO010000142">
    <property type="protein sequence ID" value="KAK2188157.1"/>
    <property type="molecule type" value="Genomic_DNA"/>
</dbReference>
<dbReference type="Proteomes" id="UP001209878">
    <property type="component" value="Unassembled WGS sequence"/>
</dbReference>
<evidence type="ECO:0000313" key="1">
    <source>
        <dbReference type="EMBL" id="KAK2188157.1"/>
    </source>
</evidence>
<comment type="caution">
    <text evidence="1">The sequence shown here is derived from an EMBL/GenBank/DDBJ whole genome shotgun (WGS) entry which is preliminary data.</text>
</comment>
<dbReference type="AlphaFoldDB" id="A0AAD9P4U4"/>
<protein>
    <submittedName>
        <fullName evidence="1">Uncharacterized protein</fullName>
    </submittedName>
</protein>
<proteinExistence type="predicted"/>
<accession>A0AAD9P4U4</accession>
<reference evidence="1" key="1">
    <citation type="journal article" date="2023" name="Mol. Biol. Evol.">
        <title>Third-Generation Sequencing Reveals the Adaptive Role of the Epigenome in Three Deep-Sea Polychaetes.</title>
        <authorList>
            <person name="Perez M."/>
            <person name="Aroh O."/>
            <person name="Sun Y."/>
            <person name="Lan Y."/>
            <person name="Juniper S.K."/>
            <person name="Young C.R."/>
            <person name="Angers B."/>
            <person name="Qian P.Y."/>
        </authorList>
    </citation>
    <scope>NUCLEOTIDE SEQUENCE</scope>
    <source>
        <strain evidence="1">R07B-5</strain>
    </source>
</reference>
<evidence type="ECO:0000313" key="2">
    <source>
        <dbReference type="Proteomes" id="UP001209878"/>
    </source>
</evidence>
<gene>
    <name evidence="1" type="ORF">NP493_143g04031</name>
</gene>
<organism evidence="1 2">
    <name type="scientific">Ridgeia piscesae</name>
    <name type="common">Tubeworm</name>
    <dbReference type="NCBI Taxonomy" id="27915"/>
    <lineage>
        <taxon>Eukaryota</taxon>
        <taxon>Metazoa</taxon>
        <taxon>Spiralia</taxon>
        <taxon>Lophotrochozoa</taxon>
        <taxon>Annelida</taxon>
        <taxon>Polychaeta</taxon>
        <taxon>Sedentaria</taxon>
        <taxon>Canalipalpata</taxon>
        <taxon>Sabellida</taxon>
        <taxon>Siboglinidae</taxon>
        <taxon>Ridgeia</taxon>
    </lineage>
</organism>
<keyword evidence="2" id="KW-1185">Reference proteome</keyword>
<sequence length="99" mass="11243">MRQMVVCADIDRAGIRRTLIVRAIAVRRTPHVDVKRRSYDDRTRAGHSYTLPWGRDVCDTSVVLFVNSSFERYAMACNNVTVRRGKGGFSPQLWLANAS</sequence>
<name>A0AAD9P4U4_RIDPI</name>